<feature type="transmembrane region" description="Helical" evidence="8">
    <location>
        <begin position="159"/>
        <end position="180"/>
    </location>
</feature>
<dbReference type="InterPro" id="IPR035906">
    <property type="entry name" value="MetI-like_sf"/>
</dbReference>
<dbReference type="FunFam" id="1.10.3720.10:FF:000033">
    <property type="entry name" value="Polar amino acid ABC transporter permease"/>
    <property type="match status" value="1"/>
</dbReference>
<comment type="subcellular location">
    <subcellularLocation>
        <location evidence="1 8">Cell membrane</location>
        <topology evidence="1 8">Multi-pass membrane protein</topology>
    </subcellularLocation>
</comment>
<dbReference type="PANTHER" id="PTHR30614">
    <property type="entry name" value="MEMBRANE COMPONENT OF AMINO ACID ABC TRANSPORTER"/>
    <property type="match status" value="1"/>
</dbReference>
<keyword evidence="7 8" id="KW-0472">Membrane</keyword>
<dbReference type="PATRIC" id="fig|303541.3.peg.1081"/>
<dbReference type="RefSeq" id="WP_046307274.1">
    <property type="nucleotide sequence ID" value="NZ_CAMLFT010000001.1"/>
</dbReference>
<protein>
    <submittedName>
        <fullName evidence="10">Glutamine transport system permease</fullName>
    </submittedName>
</protein>
<dbReference type="GO" id="GO:0006865">
    <property type="term" value="P:amino acid transport"/>
    <property type="evidence" value="ECO:0007669"/>
    <property type="project" value="UniProtKB-KW"/>
</dbReference>
<dbReference type="SUPFAM" id="SSF161098">
    <property type="entry name" value="MetI-like"/>
    <property type="match status" value="1"/>
</dbReference>
<keyword evidence="11" id="KW-1185">Reference proteome</keyword>
<dbReference type="Gene3D" id="1.10.3720.10">
    <property type="entry name" value="MetI-like"/>
    <property type="match status" value="1"/>
</dbReference>
<keyword evidence="3" id="KW-1003">Cell membrane</keyword>
<evidence type="ECO:0000256" key="7">
    <source>
        <dbReference type="ARBA" id="ARBA00023136"/>
    </source>
</evidence>
<evidence type="ECO:0000313" key="11">
    <source>
        <dbReference type="Proteomes" id="UP000033682"/>
    </source>
</evidence>
<feature type="domain" description="ABC transmembrane type-1" evidence="9">
    <location>
        <begin position="16"/>
        <end position="204"/>
    </location>
</feature>
<evidence type="ECO:0000313" key="10">
    <source>
        <dbReference type="EMBL" id="KJY61629.1"/>
    </source>
</evidence>
<dbReference type="InterPro" id="IPR010065">
    <property type="entry name" value="AA_ABC_transptr_permease_3TM"/>
</dbReference>
<keyword evidence="6 8" id="KW-1133">Transmembrane helix</keyword>
<evidence type="ECO:0000256" key="2">
    <source>
        <dbReference type="ARBA" id="ARBA00022448"/>
    </source>
</evidence>
<evidence type="ECO:0000256" key="4">
    <source>
        <dbReference type="ARBA" id="ARBA00022692"/>
    </source>
</evidence>
<evidence type="ECO:0000256" key="6">
    <source>
        <dbReference type="ARBA" id="ARBA00022989"/>
    </source>
</evidence>
<evidence type="ECO:0000256" key="1">
    <source>
        <dbReference type="ARBA" id="ARBA00004651"/>
    </source>
</evidence>
<dbReference type="GO" id="GO:0043190">
    <property type="term" value="C:ATP-binding cassette (ABC) transporter complex"/>
    <property type="evidence" value="ECO:0007669"/>
    <property type="project" value="InterPro"/>
</dbReference>
<accession>A0A0F4LTM1</accession>
<dbReference type="Proteomes" id="UP000033682">
    <property type="component" value="Unassembled WGS sequence"/>
</dbReference>
<feature type="transmembrane region" description="Helical" evidence="8">
    <location>
        <begin position="61"/>
        <end position="79"/>
    </location>
</feature>
<dbReference type="AlphaFoldDB" id="A0A0F4LTM1"/>
<dbReference type="PANTHER" id="PTHR30614:SF7">
    <property type="entry name" value="GLUTAMINE ABC TRANSPORTER PERMEASE PROTEIN GLNM-RELATED"/>
    <property type="match status" value="1"/>
</dbReference>
<evidence type="ECO:0000256" key="8">
    <source>
        <dbReference type="RuleBase" id="RU363032"/>
    </source>
</evidence>
<keyword evidence="4 8" id="KW-0812">Transmembrane</keyword>
<feature type="transmembrane region" description="Helical" evidence="8">
    <location>
        <begin position="85"/>
        <end position="104"/>
    </location>
</feature>
<comment type="similarity">
    <text evidence="8">Belongs to the binding-protein-dependent transport system permease family.</text>
</comment>
<feature type="transmembrane region" description="Helical" evidence="8">
    <location>
        <begin position="186"/>
        <end position="204"/>
    </location>
</feature>
<keyword evidence="2 8" id="KW-0813">Transport</keyword>
<evidence type="ECO:0000259" key="9">
    <source>
        <dbReference type="PROSITE" id="PS50928"/>
    </source>
</evidence>
<dbReference type="GO" id="GO:0022857">
    <property type="term" value="F:transmembrane transporter activity"/>
    <property type="evidence" value="ECO:0007669"/>
    <property type="project" value="InterPro"/>
</dbReference>
<evidence type="ECO:0000256" key="5">
    <source>
        <dbReference type="ARBA" id="ARBA00022970"/>
    </source>
</evidence>
<reference evidence="10 11" key="1">
    <citation type="submission" date="2015-01" db="EMBL/GenBank/DDBJ databases">
        <title>Comparative genomics of the lactic acid bacteria isolated from the honey bee gut.</title>
        <authorList>
            <person name="Ellegaard K.M."/>
            <person name="Tamarit D."/>
            <person name="Javelind E."/>
            <person name="Olofsson T."/>
            <person name="Andersson S.G."/>
            <person name="Vasquez A."/>
        </authorList>
    </citation>
    <scope>NUCLEOTIDE SEQUENCE [LARGE SCALE GENOMIC DNA]</scope>
    <source>
        <strain evidence="10 11">Hma11</strain>
    </source>
</reference>
<organism evidence="10 11">
    <name type="scientific">Lactobacillus apis</name>
    <dbReference type="NCBI Taxonomy" id="303541"/>
    <lineage>
        <taxon>Bacteria</taxon>
        <taxon>Bacillati</taxon>
        <taxon>Bacillota</taxon>
        <taxon>Bacilli</taxon>
        <taxon>Lactobacillales</taxon>
        <taxon>Lactobacillaceae</taxon>
        <taxon>Lactobacillus</taxon>
    </lineage>
</organism>
<dbReference type="InterPro" id="IPR043429">
    <property type="entry name" value="ArtM/GltK/GlnP/TcyL/YhdX-like"/>
</dbReference>
<sequence length="212" mass="23770">MINILNHFSNELFVGFGWTLLASFLTLVFSLIFGILIALLEVIPHKVANKIGRGYVEIFRNIPLLIIVMFFYLIVPKYIIQLNGFTAGTIGLFLYTSAFIAEIIRSGIQSVSGGQMEGARSTGMTYKQAMQYIILPQAMKIVIPPLGNQFVNLIKDSSILAFVAGFDLMYQANAIASVTFDTMNSYFIIGVLYLIITMPLSYYMRYLEKKLA</sequence>
<dbReference type="PROSITE" id="PS50928">
    <property type="entry name" value="ABC_TM1"/>
    <property type="match status" value="1"/>
</dbReference>
<dbReference type="CDD" id="cd06261">
    <property type="entry name" value="TM_PBP2"/>
    <property type="match status" value="1"/>
</dbReference>
<keyword evidence="5" id="KW-0029">Amino-acid transport</keyword>
<dbReference type="EMBL" id="JXLG01000005">
    <property type="protein sequence ID" value="KJY61629.1"/>
    <property type="molecule type" value="Genomic_DNA"/>
</dbReference>
<gene>
    <name evidence="10" type="ORF">JF72_09230</name>
</gene>
<name>A0A0F4LTM1_9LACO</name>
<dbReference type="NCBIfam" id="TIGR01726">
    <property type="entry name" value="HEQRo_perm_3TM"/>
    <property type="match status" value="1"/>
</dbReference>
<evidence type="ECO:0000256" key="3">
    <source>
        <dbReference type="ARBA" id="ARBA00022475"/>
    </source>
</evidence>
<proteinExistence type="inferred from homology"/>
<dbReference type="STRING" id="303541.JF72_09230"/>
<dbReference type="Pfam" id="PF00528">
    <property type="entry name" value="BPD_transp_1"/>
    <property type="match status" value="1"/>
</dbReference>
<comment type="caution">
    <text evidence="10">The sequence shown here is derived from an EMBL/GenBank/DDBJ whole genome shotgun (WGS) entry which is preliminary data.</text>
</comment>
<feature type="transmembrane region" description="Helical" evidence="8">
    <location>
        <begin position="12"/>
        <end position="40"/>
    </location>
</feature>
<dbReference type="InterPro" id="IPR000515">
    <property type="entry name" value="MetI-like"/>
</dbReference>
<dbReference type="HOGENOM" id="CLU_019602_1_0_9"/>